<dbReference type="Proteomes" id="UP001501532">
    <property type="component" value="Unassembled WGS sequence"/>
</dbReference>
<evidence type="ECO:0000259" key="2">
    <source>
        <dbReference type="Pfam" id="PF01370"/>
    </source>
</evidence>
<dbReference type="RefSeq" id="WP_234517819.1">
    <property type="nucleotide sequence ID" value="NZ_BAAAUF010000049.1"/>
</dbReference>
<comment type="caution">
    <text evidence="3">The sequence shown here is derived from an EMBL/GenBank/DDBJ whole genome shotgun (WGS) entry which is preliminary data.</text>
</comment>
<evidence type="ECO:0000313" key="3">
    <source>
        <dbReference type="EMBL" id="GAA3061928.1"/>
    </source>
</evidence>
<keyword evidence="4" id="KW-1185">Reference proteome</keyword>
<dbReference type="PANTHER" id="PTHR43000">
    <property type="entry name" value="DTDP-D-GLUCOSE 4,6-DEHYDRATASE-RELATED"/>
    <property type="match status" value="1"/>
</dbReference>
<evidence type="ECO:0000313" key="4">
    <source>
        <dbReference type="Proteomes" id="UP001501532"/>
    </source>
</evidence>
<evidence type="ECO:0000256" key="1">
    <source>
        <dbReference type="ARBA" id="ARBA00007637"/>
    </source>
</evidence>
<comment type="similarity">
    <text evidence="1">Belongs to the NAD(P)-dependent epimerase/dehydratase family.</text>
</comment>
<dbReference type="Gene3D" id="3.40.50.720">
    <property type="entry name" value="NAD(P)-binding Rossmann-like Domain"/>
    <property type="match status" value="1"/>
</dbReference>
<dbReference type="CDD" id="cd08946">
    <property type="entry name" value="SDR_e"/>
    <property type="match status" value="1"/>
</dbReference>
<reference evidence="4" key="1">
    <citation type="journal article" date="2019" name="Int. J. Syst. Evol. Microbiol.">
        <title>The Global Catalogue of Microorganisms (GCM) 10K type strain sequencing project: providing services to taxonomists for standard genome sequencing and annotation.</title>
        <authorList>
            <consortium name="The Broad Institute Genomics Platform"/>
            <consortium name="The Broad Institute Genome Sequencing Center for Infectious Disease"/>
            <person name="Wu L."/>
            <person name="Ma J."/>
        </authorList>
    </citation>
    <scope>NUCLEOTIDE SEQUENCE [LARGE SCALE GENOMIC DNA]</scope>
    <source>
        <strain evidence="4">JCM 9091</strain>
    </source>
</reference>
<gene>
    <name evidence="3" type="ORF">GCM10010448_51600</name>
</gene>
<dbReference type="SUPFAM" id="SSF51735">
    <property type="entry name" value="NAD(P)-binding Rossmann-fold domains"/>
    <property type="match status" value="1"/>
</dbReference>
<protein>
    <submittedName>
        <fullName evidence="3">NAD-dependent epimerase/dehydratase family protein</fullName>
    </submittedName>
</protein>
<sequence length="252" mass="27373">MDIIGNGFIARHLQPLSEAHGGVTVLAAGVPRQLLPESETARERALVGETVQRCRRTGRMLVFFSTVSMYGAPGCRGLEDEPVSPSTLYGEHKLGLEDMIRESGVRHLILRLGYVLGPGGPDFRLVPALVQQILSGSVRVLSGARRDLLYVADFVAVLDRLLATGVENRIVNLASGDCVEVIRIIEHLERRMGVTAERIDAGRSVSHCPSVAKLHALVPEISGLGIGPGYHRYALDRYLLATDRWSGVVGHL</sequence>
<dbReference type="InterPro" id="IPR036291">
    <property type="entry name" value="NAD(P)-bd_dom_sf"/>
</dbReference>
<proteinExistence type="inferred from homology"/>
<dbReference type="EMBL" id="BAAAUF010000049">
    <property type="protein sequence ID" value="GAA3061928.1"/>
    <property type="molecule type" value="Genomic_DNA"/>
</dbReference>
<dbReference type="InterPro" id="IPR001509">
    <property type="entry name" value="Epimerase_deHydtase"/>
</dbReference>
<dbReference type="Pfam" id="PF01370">
    <property type="entry name" value="Epimerase"/>
    <property type="match status" value="1"/>
</dbReference>
<feature type="domain" description="NAD-dependent epimerase/dehydratase" evidence="2">
    <location>
        <begin position="27"/>
        <end position="174"/>
    </location>
</feature>
<organism evidence="3 4">
    <name type="scientific">Streptomyces glomeratus</name>
    <dbReference type="NCBI Taxonomy" id="284452"/>
    <lineage>
        <taxon>Bacteria</taxon>
        <taxon>Bacillati</taxon>
        <taxon>Actinomycetota</taxon>
        <taxon>Actinomycetes</taxon>
        <taxon>Kitasatosporales</taxon>
        <taxon>Streptomycetaceae</taxon>
        <taxon>Streptomyces</taxon>
    </lineage>
</organism>
<name>A0ABP6LUX6_9ACTN</name>
<accession>A0ABP6LUX6</accession>